<protein>
    <submittedName>
        <fullName evidence="1">Uncharacterized protein</fullName>
    </submittedName>
</protein>
<organism evidence="1 2">
    <name type="scientific">Quercus suber</name>
    <name type="common">Cork oak</name>
    <dbReference type="NCBI Taxonomy" id="58331"/>
    <lineage>
        <taxon>Eukaryota</taxon>
        <taxon>Viridiplantae</taxon>
        <taxon>Streptophyta</taxon>
        <taxon>Embryophyta</taxon>
        <taxon>Tracheophyta</taxon>
        <taxon>Spermatophyta</taxon>
        <taxon>Magnoliopsida</taxon>
        <taxon>eudicotyledons</taxon>
        <taxon>Gunneridae</taxon>
        <taxon>Pentapetalae</taxon>
        <taxon>rosids</taxon>
        <taxon>fabids</taxon>
        <taxon>Fagales</taxon>
        <taxon>Fagaceae</taxon>
        <taxon>Quercus</taxon>
    </lineage>
</organism>
<evidence type="ECO:0000313" key="2">
    <source>
        <dbReference type="Proteomes" id="UP000237347"/>
    </source>
</evidence>
<sequence>MGIKITVALLALMVKGAVERDIFLGIISPWWWWWWLEGKVAHAYGLALYLLGGGGWRGKWCMPVGLVYVELLQLSEVNNLEMILARMIELMAPQPYCSKLSSLKLGSCFFSELQSDRGKLLKQAFQTPIFSAAFLLLRLLMGKLIRVIEIVWHARD</sequence>
<reference evidence="1 2" key="1">
    <citation type="journal article" date="2018" name="Sci. Data">
        <title>The draft genome sequence of cork oak.</title>
        <authorList>
            <person name="Ramos A.M."/>
            <person name="Usie A."/>
            <person name="Barbosa P."/>
            <person name="Barros P.M."/>
            <person name="Capote T."/>
            <person name="Chaves I."/>
            <person name="Simoes F."/>
            <person name="Abreu I."/>
            <person name="Carrasquinho I."/>
            <person name="Faro C."/>
            <person name="Guimaraes J.B."/>
            <person name="Mendonca D."/>
            <person name="Nobrega F."/>
            <person name="Rodrigues L."/>
            <person name="Saibo N.J.M."/>
            <person name="Varela M.C."/>
            <person name="Egas C."/>
            <person name="Matos J."/>
            <person name="Miguel C.M."/>
            <person name="Oliveira M.M."/>
            <person name="Ricardo C.P."/>
            <person name="Goncalves S."/>
        </authorList>
    </citation>
    <scope>NUCLEOTIDE SEQUENCE [LARGE SCALE GENOMIC DNA]</scope>
    <source>
        <strain evidence="2">cv. HL8</strain>
    </source>
</reference>
<dbReference type="EMBL" id="PKMF04000335">
    <property type="protein sequence ID" value="KAK7837168.1"/>
    <property type="molecule type" value="Genomic_DNA"/>
</dbReference>
<comment type="caution">
    <text evidence="1">The sequence shown here is derived from an EMBL/GenBank/DDBJ whole genome shotgun (WGS) entry which is preliminary data.</text>
</comment>
<name>A0AAW0KCS4_QUESU</name>
<evidence type="ECO:0000313" key="1">
    <source>
        <dbReference type="EMBL" id="KAK7837168.1"/>
    </source>
</evidence>
<accession>A0AAW0KCS4</accession>
<proteinExistence type="predicted"/>
<keyword evidence="2" id="KW-1185">Reference proteome</keyword>
<dbReference type="AlphaFoldDB" id="A0AAW0KCS4"/>
<gene>
    <name evidence="1" type="ORF">CFP56_021659</name>
</gene>
<dbReference type="Proteomes" id="UP000237347">
    <property type="component" value="Unassembled WGS sequence"/>
</dbReference>